<dbReference type="InterPro" id="IPR021062">
    <property type="entry name" value="ArAE_1_C"/>
</dbReference>
<dbReference type="GO" id="GO:0005886">
    <property type="term" value="C:plasma membrane"/>
    <property type="evidence" value="ECO:0007669"/>
    <property type="project" value="UniProtKB-SubCell"/>
</dbReference>
<evidence type="ECO:0000256" key="2">
    <source>
        <dbReference type="ARBA" id="ARBA00022475"/>
    </source>
</evidence>
<dbReference type="InterPro" id="IPR038323">
    <property type="entry name" value="ArAE_1_C_sf"/>
</dbReference>
<evidence type="ECO:0000259" key="7">
    <source>
        <dbReference type="Pfam" id="PF11728"/>
    </source>
</evidence>
<evidence type="ECO:0000313" key="9">
    <source>
        <dbReference type="Proteomes" id="UP001344888"/>
    </source>
</evidence>
<comment type="subcellular location">
    <subcellularLocation>
        <location evidence="1">Cell membrane</location>
        <topology evidence="1">Multi-pass membrane protein</topology>
    </subcellularLocation>
</comment>
<keyword evidence="5 6" id="KW-0472">Membrane</keyword>
<evidence type="ECO:0000313" key="8">
    <source>
        <dbReference type="EMBL" id="MEC1178203.1"/>
    </source>
</evidence>
<sequence>MKKFSIGYRTLKTAVGAALAIAIAHFFDLQFYTAAGILTILCIQPTKRKSVHAVYTRFVASIVGMLLAWLCFELISYNPIMLGLMFIIFLPLLVSFHITAGFVSSAVIVLHIYSAGHFSWELLQNEIYLMLIGYGVGLAVNMYMPDIQPKLDAYRLQIEAYYQKIFSEIAQYLRNGDTLWDGHELIEAAEVINKAKALAFQDVENHLARKSNSYYVYFDMREQQLEIIERILPKITALPVIVQQAEIVAVFMEDLSEHVHSGNTASHFIEKLSVVKARFAEMPLPTDHQTFLAMAALYQCIEEMDNYLAIKQSFAGLHK</sequence>
<name>A0AAW9NTT9_9BACL</name>
<dbReference type="Proteomes" id="UP001344888">
    <property type="component" value="Unassembled WGS sequence"/>
</dbReference>
<dbReference type="Pfam" id="PF11728">
    <property type="entry name" value="ArAE_1_C"/>
    <property type="match status" value="1"/>
</dbReference>
<dbReference type="Pfam" id="PF06081">
    <property type="entry name" value="ArAE_1"/>
    <property type="match status" value="1"/>
</dbReference>
<feature type="transmembrane region" description="Helical" evidence="6">
    <location>
        <begin position="52"/>
        <end position="72"/>
    </location>
</feature>
<evidence type="ECO:0000256" key="3">
    <source>
        <dbReference type="ARBA" id="ARBA00022692"/>
    </source>
</evidence>
<feature type="transmembrane region" description="Helical" evidence="6">
    <location>
        <begin position="127"/>
        <end position="144"/>
    </location>
</feature>
<comment type="caution">
    <text evidence="8">The sequence shown here is derived from an EMBL/GenBank/DDBJ whole genome shotgun (WGS) entry which is preliminary data.</text>
</comment>
<evidence type="ECO:0000256" key="1">
    <source>
        <dbReference type="ARBA" id="ARBA00004651"/>
    </source>
</evidence>
<dbReference type="PANTHER" id="PTHR40064:SF1">
    <property type="entry name" value="MEMBRANE PROTEIN"/>
    <property type="match status" value="1"/>
</dbReference>
<dbReference type="RefSeq" id="WP_326122743.1">
    <property type="nucleotide sequence ID" value="NZ_JARSFG010000010.1"/>
</dbReference>
<keyword evidence="9" id="KW-1185">Reference proteome</keyword>
<feature type="transmembrane region" description="Helical" evidence="6">
    <location>
        <begin position="84"/>
        <end position="115"/>
    </location>
</feature>
<dbReference type="EMBL" id="JARSFG010000010">
    <property type="protein sequence ID" value="MEC1178203.1"/>
    <property type="molecule type" value="Genomic_DNA"/>
</dbReference>
<reference evidence="8 9" key="1">
    <citation type="submission" date="2023-03" db="EMBL/GenBank/DDBJ databases">
        <title>Bacillus Genome Sequencing.</title>
        <authorList>
            <person name="Dunlap C."/>
        </authorList>
    </citation>
    <scope>NUCLEOTIDE SEQUENCE [LARGE SCALE GENOMIC DNA]</scope>
    <source>
        <strain evidence="8 9">B-59205</strain>
    </source>
</reference>
<dbReference type="InterPro" id="IPR052984">
    <property type="entry name" value="UPF0421"/>
</dbReference>
<organism evidence="8 9">
    <name type="scientific">Metasolibacillus meyeri</name>
    <dbReference type="NCBI Taxonomy" id="1071052"/>
    <lineage>
        <taxon>Bacteria</taxon>
        <taxon>Bacillati</taxon>
        <taxon>Bacillota</taxon>
        <taxon>Bacilli</taxon>
        <taxon>Bacillales</taxon>
        <taxon>Caryophanaceae</taxon>
        <taxon>Metasolibacillus</taxon>
    </lineage>
</organism>
<protein>
    <submittedName>
        <fullName evidence="8">Aromatic acid exporter family protein</fullName>
    </submittedName>
</protein>
<keyword evidence="4 6" id="KW-1133">Transmembrane helix</keyword>
<dbReference type="Gene3D" id="1.20.120.940">
    <property type="entry name" value="Putative aromatic acid exporter, C-terminal domain"/>
    <property type="match status" value="1"/>
</dbReference>
<feature type="domain" description="Putative aromatic acid exporter C-terminal" evidence="7">
    <location>
        <begin position="150"/>
        <end position="312"/>
    </location>
</feature>
<proteinExistence type="predicted"/>
<dbReference type="PANTHER" id="PTHR40064">
    <property type="entry name" value="MEMBRANE PROTEIN-RELATED"/>
    <property type="match status" value="1"/>
</dbReference>
<keyword evidence="2" id="KW-1003">Cell membrane</keyword>
<dbReference type="AlphaFoldDB" id="A0AAW9NTT9"/>
<evidence type="ECO:0000256" key="6">
    <source>
        <dbReference type="SAM" id="Phobius"/>
    </source>
</evidence>
<dbReference type="InterPro" id="IPR010343">
    <property type="entry name" value="ArAE_1"/>
</dbReference>
<evidence type="ECO:0000256" key="5">
    <source>
        <dbReference type="ARBA" id="ARBA00023136"/>
    </source>
</evidence>
<accession>A0AAW9NTT9</accession>
<keyword evidence="3 6" id="KW-0812">Transmembrane</keyword>
<evidence type="ECO:0000256" key="4">
    <source>
        <dbReference type="ARBA" id="ARBA00022989"/>
    </source>
</evidence>
<gene>
    <name evidence="8" type="ORF">P9B03_06880</name>
</gene>